<evidence type="ECO:0000313" key="11">
    <source>
        <dbReference type="EMBL" id="RED02929.1"/>
    </source>
</evidence>
<name>A0A3D9EIE4_ECTOL</name>
<evidence type="ECO:0000256" key="4">
    <source>
        <dbReference type="ARBA" id="ARBA00022475"/>
    </source>
</evidence>
<sequence>MNSTNELPDRSWSSHTGASDIATGLGATHVWLALGWHDIRQRYRRSVLGPFWFTISTLIMVGVLGILYSSILGQDIHEYLPYLGTGLVVWQFISTCAIEGANTLIGAGYIIKQIRMPISVHVARMTWRNFIIMMHSLPVVFAFLIAFGHRPGLEILLIIPGLLIVLANATWIGLVLAIVCARYRDILPIIGNIIQVAFFFTPVMWVVDLLKERRWIAELNPFYHLIQVIRAPTIGSTIELNSWIWAVSMAVIGFGIAQYLMTRTRNRIPYWL</sequence>
<gene>
    <name evidence="11" type="ORF">DFO60_2968</name>
</gene>
<comment type="caution">
    <text evidence="11">The sequence shown here is derived from an EMBL/GenBank/DDBJ whole genome shotgun (WGS) entry which is preliminary data.</text>
</comment>
<proteinExistence type="inferred from homology"/>
<keyword evidence="3" id="KW-0813">Transport</keyword>
<feature type="transmembrane region" description="Helical" evidence="9">
    <location>
        <begin position="88"/>
        <end position="110"/>
    </location>
</feature>
<evidence type="ECO:0000256" key="5">
    <source>
        <dbReference type="ARBA" id="ARBA00022692"/>
    </source>
</evidence>
<keyword evidence="4" id="KW-1003">Cell membrane</keyword>
<evidence type="ECO:0000256" key="7">
    <source>
        <dbReference type="ARBA" id="ARBA00023047"/>
    </source>
</evidence>
<evidence type="ECO:0000256" key="3">
    <source>
        <dbReference type="ARBA" id="ARBA00022448"/>
    </source>
</evidence>
<keyword evidence="5 9" id="KW-0812">Transmembrane</keyword>
<feature type="transmembrane region" description="Helical" evidence="9">
    <location>
        <begin position="155"/>
        <end position="179"/>
    </location>
</feature>
<reference evidence="11 12" key="1">
    <citation type="submission" date="2018-07" db="EMBL/GenBank/DDBJ databases">
        <title>Genome sequencing of rice bacterial endophytes.</title>
        <authorList>
            <person name="Venturi V."/>
        </authorList>
    </citation>
    <scope>NUCLEOTIDE SEQUENCE [LARGE SCALE GENOMIC DNA]</scope>
    <source>
        <strain evidence="11 12">AG1002</strain>
    </source>
</reference>
<feature type="transmembrane region" description="Helical" evidence="9">
    <location>
        <begin position="130"/>
        <end position="149"/>
    </location>
</feature>
<dbReference type="GO" id="GO:0015920">
    <property type="term" value="P:lipopolysaccharide transport"/>
    <property type="evidence" value="ECO:0007669"/>
    <property type="project" value="TreeGrafter"/>
</dbReference>
<dbReference type="Proteomes" id="UP000256988">
    <property type="component" value="Unassembled WGS sequence"/>
</dbReference>
<feature type="transmembrane region" description="Helical" evidence="9">
    <location>
        <begin position="186"/>
        <end position="207"/>
    </location>
</feature>
<protein>
    <submittedName>
        <fullName evidence="11">Lipopolysaccharide transport system permease protein</fullName>
    </submittedName>
</protein>
<feature type="domain" description="ABC-2 type transporter transmembrane" evidence="10">
    <location>
        <begin position="31"/>
        <end position="231"/>
    </location>
</feature>
<dbReference type="PANTHER" id="PTHR30413">
    <property type="entry name" value="INNER MEMBRANE TRANSPORT PERMEASE"/>
    <property type="match status" value="1"/>
</dbReference>
<dbReference type="EMBL" id="QRDL01000004">
    <property type="protein sequence ID" value="RED02929.1"/>
    <property type="molecule type" value="Genomic_DNA"/>
</dbReference>
<organism evidence="11 12">
    <name type="scientific">Ectopseudomonas oleovorans</name>
    <name type="common">Pseudomonas oleovorans</name>
    <dbReference type="NCBI Taxonomy" id="301"/>
    <lineage>
        <taxon>Bacteria</taxon>
        <taxon>Pseudomonadati</taxon>
        <taxon>Pseudomonadota</taxon>
        <taxon>Gammaproteobacteria</taxon>
        <taxon>Pseudomonadales</taxon>
        <taxon>Pseudomonadaceae</taxon>
        <taxon>Ectopseudomonas</taxon>
    </lineage>
</organism>
<dbReference type="GO" id="GO:0140359">
    <property type="term" value="F:ABC-type transporter activity"/>
    <property type="evidence" value="ECO:0007669"/>
    <property type="project" value="InterPro"/>
</dbReference>
<accession>A0A3D9EIE4</accession>
<keyword evidence="6 9" id="KW-1133">Transmembrane helix</keyword>
<evidence type="ECO:0000256" key="9">
    <source>
        <dbReference type="SAM" id="Phobius"/>
    </source>
</evidence>
<evidence type="ECO:0000259" key="10">
    <source>
        <dbReference type="Pfam" id="PF01061"/>
    </source>
</evidence>
<keyword evidence="7" id="KW-0762">Sugar transport</keyword>
<keyword evidence="8 9" id="KW-0472">Membrane</keyword>
<dbReference type="AlphaFoldDB" id="A0A3D9EIE4"/>
<dbReference type="GO" id="GO:0015774">
    <property type="term" value="P:polysaccharide transport"/>
    <property type="evidence" value="ECO:0007669"/>
    <property type="project" value="UniProtKB-KW"/>
</dbReference>
<dbReference type="GO" id="GO:0005886">
    <property type="term" value="C:plasma membrane"/>
    <property type="evidence" value="ECO:0007669"/>
    <property type="project" value="UniProtKB-SubCell"/>
</dbReference>
<comment type="subcellular location">
    <subcellularLocation>
        <location evidence="1">Cell membrane</location>
        <topology evidence="1">Multi-pass membrane protein</topology>
    </subcellularLocation>
</comment>
<comment type="similarity">
    <text evidence="2">Belongs to the ABC-2 integral membrane protein family.</text>
</comment>
<evidence type="ECO:0000256" key="6">
    <source>
        <dbReference type="ARBA" id="ARBA00022989"/>
    </source>
</evidence>
<dbReference type="Pfam" id="PF01061">
    <property type="entry name" value="ABC2_membrane"/>
    <property type="match status" value="1"/>
</dbReference>
<dbReference type="PANTHER" id="PTHR30413:SF10">
    <property type="entry name" value="CAPSULE POLYSACCHARIDE EXPORT INNER-MEMBRANE PROTEIN CTRC"/>
    <property type="match status" value="1"/>
</dbReference>
<evidence type="ECO:0000256" key="1">
    <source>
        <dbReference type="ARBA" id="ARBA00004651"/>
    </source>
</evidence>
<feature type="transmembrane region" description="Helical" evidence="9">
    <location>
        <begin position="47"/>
        <end position="68"/>
    </location>
</feature>
<evidence type="ECO:0000256" key="8">
    <source>
        <dbReference type="ARBA" id="ARBA00023136"/>
    </source>
</evidence>
<dbReference type="InterPro" id="IPR013525">
    <property type="entry name" value="ABC2_TM"/>
</dbReference>
<evidence type="ECO:0000313" key="12">
    <source>
        <dbReference type="Proteomes" id="UP000256988"/>
    </source>
</evidence>
<feature type="transmembrane region" description="Helical" evidence="9">
    <location>
        <begin position="242"/>
        <end position="261"/>
    </location>
</feature>
<dbReference type="RefSeq" id="WP_115946296.1">
    <property type="nucleotide sequence ID" value="NZ_QRDL01000004.1"/>
</dbReference>
<evidence type="ECO:0000256" key="2">
    <source>
        <dbReference type="ARBA" id="ARBA00007783"/>
    </source>
</evidence>
<keyword evidence="7" id="KW-0625">Polysaccharide transport</keyword>